<gene>
    <name evidence="3" type="ORF">K402DRAFT_359896</name>
</gene>
<dbReference type="InterPro" id="IPR035999">
    <property type="entry name" value="Sec7_dom_sf"/>
</dbReference>
<name>A0A6G1GTE8_9PEZI</name>
<evidence type="ECO:0000313" key="4">
    <source>
        <dbReference type="Proteomes" id="UP000800041"/>
    </source>
</evidence>
<dbReference type="PROSITE" id="PS50190">
    <property type="entry name" value="SEC7"/>
    <property type="match status" value="1"/>
</dbReference>
<feature type="compositionally biased region" description="Basic and acidic residues" evidence="1">
    <location>
        <begin position="252"/>
        <end position="266"/>
    </location>
</feature>
<feature type="domain" description="SEC7" evidence="2">
    <location>
        <begin position="794"/>
        <end position="986"/>
    </location>
</feature>
<dbReference type="Gene3D" id="1.10.1000.11">
    <property type="entry name" value="Arf Nucleotide-binding Site Opener,domain 2"/>
    <property type="match status" value="1"/>
</dbReference>
<dbReference type="Proteomes" id="UP000800041">
    <property type="component" value="Unassembled WGS sequence"/>
</dbReference>
<feature type="compositionally biased region" description="Low complexity" evidence="1">
    <location>
        <begin position="362"/>
        <end position="378"/>
    </location>
</feature>
<proteinExistence type="predicted"/>
<dbReference type="InterPro" id="IPR023394">
    <property type="entry name" value="Sec7_C_sf"/>
</dbReference>
<feature type="compositionally biased region" description="Basic residues" evidence="1">
    <location>
        <begin position="1104"/>
        <end position="1114"/>
    </location>
</feature>
<dbReference type="InterPro" id="IPR041681">
    <property type="entry name" value="PH_9"/>
</dbReference>
<feature type="compositionally biased region" description="Basic residues" evidence="1">
    <location>
        <begin position="441"/>
        <end position="454"/>
    </location>
</feature>
<feature type="compositionally biased region" description="Polar residues" evidence="1">
    <location>
        <begin position="554"/>
        <end position="564"/>
    </location>
</feature>
<dbReference type="PANTHER" id="PTHR10663:SF373">
    <property type="entry name" value="PH AND SEC7 DOMAIN-CONTAINING PROTEIN C11E3.11C"/>
    <property type="match status" value="1"/>
</dbReference>
<feature type="compositionally biased region" description="Polar residues" evidence="1">
    <location>
        <begin position="1388"/>
        <end position="1404"/>
    </location>
</feature>
<dbReference type="SMART" id="SM00222">
    <property type="entry name" value="Sec7"/>
    <property type="match status" value="1"/>
</dbReference>
<feature type="compositionally biased region" description="Polar residues" evidence="1">
    <location>
        <begin position="334"/>
        <end position="347"/>
    </location>
</feature>
<evidence type="ECO:0000259" key="2">
    <source>
        <dbReference type="PROSITE" id="PS50190"/>
    </source>
</evidence>
<dbReference type="Gene3D" id="2.30.29.30">
    <property type="entry name" value="Pleckstrin-homology domain (PH domain)/Phosphotyrosine-binding domain (PTB)"/>
    <property type="match status" value="1"/>
</dbReference>
<dbReference type="InterPro" id="IPR000904">
    <property type="entry name" value="Sec7_dom"/>
</dbReference>
<feature type="region of interest" description="Disordered" evidence="1">
    <location>
        <begin position="99"/>
        <end position="601"/>
    </location>
</feature>
<keyword evidence="4" id="KW-1185">Reference proteome</keyword>
<feature type="compositionally biased region" description="Low complexity" evidence="1">
    <location>
        <begin position="1405"/>
        <end position="1418"/>
    </location>
</feature>
<feature type="region of interest" description="Disordered" evidence="1">
    <location>
        <begin position="977"/>
        <end position="1012"/>
    </location>
</feature>
<accession>A0A6G1GTE8</accession>
<feature type="compositionally biased region" description="Basic and acidic residues" evidence="1">
    <location>
        <begin position="290"/>
        <end position="315"/>
    </location>
</feature>
<dbReference type="GO" id="GO:0005085">
    <property type="term" value="F:guanyl-nucleotide exchange factor activity"/>
    <property type="evidence" value="ECO:0007669"/>
    <property type="project" value="InterPro"/>
</dbReference>
<feature type="region of interest" description="Disordered" evidence="1">
    <location>
        <begin position="1"/>
        <end position="53"/>
    </location>
</feature>
<dbReference type="InterPro" id="IPR011993">
    <property type="entry name" value="PH-like_dom_sf"/>
</dbReference>
<feature type="compositionally biased region" description="Polar residues" evidence="1">
    <location>
        <begin position="501"/>
        <end position="531"/>
    </location>
</feature>
<dbReference type="EMBL" id="ML977170">
    <property type="protein sequence ID" value="KAF1984082.1"/>
    <property type="molecule type" value="Genomic_DNA"/>
</dbReference>
<sequence length="1579" mass="173558">MPKTRTPAHRPSLEALHANPVQRETFLDDDTPLDHALSNDADLEHDTSRDSHDLSLLSNRDSVVDHMLISLDSMSNGSANFPSPAAALFPSALHDDFVGRPTSPKRSNISRRRNHSHAASVGSAYDSIDDTATLRGSHRSRRQNSANSDLTMDQPEYRRHIGYASAKSSPEKQRDRTTRRRKHGSNKSSATSSVDHGYAMGSQQRSAMERADSVERQNHISRSILDRGRPHVENWSPDDSAPVPTVPAGPWRRQDAENAQRQDALAHHHTVPTRRTSLRSGTSRIGRQGAGERLDATRWHSARDYPEHEYDRDDPQTLQSRPYSDVAAPAPTVGTRTASVPSSNHGTANKERPGFFRRVFGSSKASSSSQHHQESSPSMLQSAPDHAVNVNSPLNPQTPKRPRTQNSKHISNQVKEMPKTPAPALAQGVDTPSKEEQVPTLHKKSSNFFRRRKKSMSDGAKPPVPPLQLQHSQVLSAEGPVQPSPSVSSLRKVMDPYLTHASPSSDRGFEQNGSVNEQLSNGANTEQTALGFSQGYIPHRYASARAVNPGPGSRDTNNENSAPSSRGDVPDARPANAMAPGSPKFRMKMRRGRPNTAKTADEANFLAESSGNEDRFPAELSANALNAGVSAGVNAAAASASDYRRPKTSPTAPMFAQPGKENLAVQYKSKSPSGSRTRDHLSPISDHSPQPSEAGDQERPASDRSTPNEYDDEGWVVAAPKKHETATHTAKQNHRVWLDDDSFEEKLNKVVPVQTAVSKQAEAGAIETPISPSETIDIFHSATSLPIVQIDGVEGAELIDEPTKAEAAKAIAVEEAEPTLDDRKTAERIFSGDELAVSKNRAAAWLGEATFVSARTRKAYMELFDWTGMNILSAFRALCAKILMKAESQALDRVIDAFTKRWCECNANHGFKADDVVHTMTYSILMLNTDLHMADMDSKMSRSQFVKNTLPTIRRIAEEGAKEEDIRRSRVEPSWVEDTYSPVSPSFPPETGRSSQDARLSTVRKDSDGPDNLDSCNILVKAPFKGSTKDWEFQVEIVLKEFYNSIRNTPLPLHGAAPVPHPEQSSNSLSVMASSMLRRTPSVISKAPSDSTSYRGRSSEFRSHTSRFPHTKNRNRPRLYQTSTIGSSRTSLDDSLWSPTGSTTWSKYSLGKTGTSMSVETLGSHFTGEAYPQSIGFANALSQAIIREEGVSYACSVSDEPLQQRNLLEDETLELAGAPWAKEGMLRHKHHLETKDKRSKHREWVECFAVVEKGWVRLFSFTSSKSMRIKNKNRSQVGGIVGGGNWTENAEQLGSFMLRQSIASVLPAGYSKSRPHVWALTLPTGAVHLFQVGTPDIIKEFVSTANYWSARLSKEPLIGGVSNIEYGWSDALIMPGFLMRENSIPGSSSVSNLSPPGTSGSSVPRHTSTGSISGSIRSSFDHGVGSSRPRLPGDKIVVNDWTPPVQSMMASQLLEVDQLNALETYVEKVKEEFATHNELRVGMSYAFSHRHPNYNKALSNWEKKSQYLLTEVTKFQTYVDALKAAQKSKEKVYEEREEALVKEGEQDARQFSVSSGVDDVDATTTQEDGAVSGSWFGTR</sequence>
<organism evidence="3 4">
    <name type="scientific">Aulographum hederae CBS 113979</name>
    <dbReference type="NCBI Taxonomy" id="1176131"/>
    <lineage>
        <taxon>Eukaryota</taxon>
        <taxon>Fungi</taxon>
        <taxon>Dikarya</taxon>
        <taxon>Ascomycota</taxon>
        <taxon>Pezizomycotina</taxon>
        <taxon>Dothideomycetes</taxon>
        <taxon>Pleosporomycetidae</taxon>
        <taxon>Aulographales</taxon>
        <taxon>Aulographaceae</taxon>
    </lineage>
</organism>
<dbReference type="SUPFAM" id="SSF48425">
    <property type="entry name" value="Sec7 domain"/>
    <property type="match status" value="1"/>
</dbReference>
<dbReference type="GO" id="GO:0032012">
    <property type="term" value="P:regulation of ARF protein signal transduction"/>
    <property type="evidence" value="ECO:0007669"/>
    <property type="project" value="InterPro"/>
</dbReference>
<feature type="compositionally biased region" description="Polar residues" evidence="1">
    <location>
        <begin position="389"/>
        <end position="414"/>
    </location>
</feature>
<feature type="compositionally biased region" description="Low complexity" evidence="1">
    <location>
        <begin position="273"/>
        <end position="287"/>
    </location>
</feature>
<feature type="compositionally biased region" description="Basic and acidic residues" evidence="1">
    <location>
        <begin position="42"/>
        <end position="53"/>
    </location>
</feature>
<reference evidence="3" key="1">
    <citation type="journal article" date="2020" name="Stud. Mycol.">
        <title>101 Dothideomycetes genomes: a test case for predicting lifestyles and emergence of pathogens.</title>
        <authorList>
            <person name="Haridas S."/>
            <person name="Albert R."/>
            <person name="Binder M."/>
            <person name="Bloem J."/>
            <person name="Labutti K."/>
            <person name="Salamov A."/>
            <person name="Andreopoulos B."/>
            <person name="Baker S."/>
            <person name="Barry K."/>
            <person name="Bills G."/>
            <person name="Bluhm B."/>
            <person name="Cannon C."/>
            <person name="Castanera R."/>
            <person name="Culley D."/>
            <person name="Daum C."/>
            <person name="Ezra D."/>
            <person name="Gonzalez J."/>
            <person name="Henrissat B."/>
            <person name="Kuo A."/>
            <person name="Liang C."/>
            <person name="Lipzen A."/>
            <person name="Lutzoni F."/>
            <person name="Magnuson J."/>
            <person name="Mondo S."/>
            <person name="Nolan M."/>
            <person name="Ohm R."/>
            <person name="Pangilinan J."/>
            <person name="Park H.-J."/>
            <person name="Ramirez L."/>
            <person name="Alfaro M."/>
            <person name="Sun H."/>
            <person name="Tritt A."/>
            <person name="Yoshinaga Y."/>
            <person name="Zwiers L.-H."/>
            <person name="Turgeon B."/>
            <person name="Goodwin S."/>
            <person name="Spatafora J."/>
            <person name="Crous P."/>
            <person name="Grigoriev I."/>
        </authorList>
    </citation>
    <scope>NUCLEOTIDE SEQUENCE</scope>
    <source>
        <strain evidence="3">CBS 113979</strain>
    </source>
</reference>
<feature type="region of interest" description="Disordered" evidence="1">
    <location>
        <begin position="1388"/>
        <end position="1432"/>
    </location>
</feature>
<feature type="compositionally biased region" description="Basic and acidic residues" evidence="1">
    <location>
        <begin position="207"/>
        <end position="232"/>
    </location>
</feature>
<dbReference type="SUPFAM" id="SSF50729">
    <property type="entry name" value="PH domain-like"/>
    <property type="match status" value="1"/>
</dbReference>
<feature type="region of interest" description="Disordered" evidence="1">
    <location>
        <begin position="1080"/>
        <end position="1114"/>
    </location>
</feature>
<protein>
    <recommendedName>
        <fullName evidence="2">SEC7 domain-containing protein</fullName>
    </recommendedName>
</protein>
<dbReference type="Pfam" id="PF01369">
    <property type="entry name" value="Sec7"/>
    <property type="match status" value="1"/>
</dbReference>
<evidence type="ECO:0000313" key="3">
    <source>
        <dbReference type="EMBL" id="KAF1984082.1"/>
    </source>
</evidence>
<feature type="region of interest" description="Disordered" evidence="1">
    <location>
        <begin position="1543"/>
        <end position="1579"/>
    </location>
</feature>
<evidence type="ECO:0000256" key="1">
    <source>
        <dbReference type="SAM" id="MobiDB-lite"/>
    </source>
</evidence>
<dbReference type="OrthoDB" id="2157641at2759"/>
<dbReference type="Pfam" id="PF15410">
    <property type="entry name" value="PH_9"/>
    <property type="match status" value="1"/>
</dbReference>
<feature type="region of interest" description="Disordered" evidence="1">
    <location>
        <begin position="638"/>
        <end position="712"/>
    </location>
</feature>
<dbReference type="PANTHER" id="PTHR10663">
    <property type="entry name" value="GUANYL-NUCLEOTIDE EXCHANGE FACTOR"/>
    <property type="match status" value="1"/>
</dbReference>